<evidence type="ECO:0000256" key="1">
    <source>
        <dbReference type="SAM" id="Phobius"/>
    </source>
</evidence>
<evidence type="ECO:0000313" key="2">
    <source>
        <dbReference type="EMBL" id="GAA0939234.1"/>
    </source>
</evidence>
<keyword evidence="1" id="KW-0472">Membrane</keyword>
<sequence length="237" mass="26002">MATKSKGGDAAKASAKDRVAAMRVKEKRRERVRWLITFAVVIAVVGAMGGGAYWAIEKNEGEKLDRIAKENQARIEAGPPWSLPTDPVRAAKALGLEVKYGMEGDAKHEHAHLSLFINGQQQPIPANLGIDPAGNIAELHTHDARGVLHVESYTADKIFTLDQLFQIWEIPLSKAEIGQFKADAAHTLRFYIDGKEVSDDPSTIELKHHREIGIVYGTAEQNAKVKVPESFAFAEGE</sequence>
<evidence type="ECO:0000313" key="3">
    <source>
        <dbReference type="Proteomes" id="UP001500665"/>
    </source>
</evidence>
<name>A0ABN1Q9G7_9ACTN</name>
<organism evidence="2 3">
    <name type="scientific">Actinocorallia libanotica</name>
    <dbReference type="NCBI Taxonomy" id="46162"/>
    <lineage>
        <taxon>Bacteria</taxon>
        <taxon>Bacillati</taxon>
        <taxon>Actinomycetota</taxon>
        <taxon>Actinomycetes</taxon>
        <taxon>Streptosporangiales</taxon>
        <taxon>Thermomonosporaceae</taxon>
        <taxon>Actinocorallia</taxon>
    </lineage>
</organism>
<keyword evidence="1" id="KW-1133">Transmembrane helix</keyword>
<keyword evidence="3" id="KW-1185">Reference proteome</keyword>
<dbReference type="EMBL" id="BAAAHH010000002">
    <property type="protein sequence ID" value="GAA0939234.1"/>
    <property type="molecule type" value="Genomic_DNA"/>
</dbReference>
<gene>
    <name evidence="2" type="ORF">GCM10009550_07600</name>
</gene>
<dbReference type="RefSeq" id="WP_344236716.1">
    <property type="nucleotide sequence ID" value="NZ_BAAAHH010000002.1"/>
</dbReference>
<dbReference type="Proteomes" id="UP001500665">
    <property type="component" value="Unassembled WGS sequence"/>
</dbReference>
<protein>
    <submittedName>
        <fullName evidence="2">Uncharacterized protein</fullName>
    </submittedName>
</protein>
<proteinExistence type="predicted"/>
<keyword evidence="1" id="KW-0812">Transmembrane</keyword>
<comment type="caution">
    <text evidence="2">The sequence shown here is derived from an EMBL/GenBank/DDBJ whole genome shotgun (WGS) entry which is preliminary data.</text>
</comment>
<reference evidence="2 3" key="1">
    <citation type="journal article" date="2019" name="Int. J. Syst. Evol. Microbiol.">
        <title>The Global Catalogue of Microorganisms (GCM) 10K type strain sequencing project: providing services to taxonomists for standard genome sequencing and annotation.</title>
        <authorList>
            <consortium name="The Broad Institute Genomics Platform"/>
            <consortium name="The Broad Institute Genome Sequencing Center for Infectious Disease"/>
            <person name="Wu L."/>
            <person name="Ma J."/>
        </authorList>
    </citation>
    <scope>NUCLEOTIDE SEQUENCE [LARGE SCALE GENOMIC DNA]</scope>
    <source>
        <strain evidence="2 3">JCM 10696</strain>
    </source>
</reference>
<accession>A0ABN1Q9G7</accession>
<feature type="transmembrane region" description="Helical" evidence="1">
    <location>
        <begin position="32"/>
        <end position="56"/>
    </location>
</feature>